<name>A0A512RH44_9BACT</name>
<feature type="chain" id="PRO_5021873276" description="DUF5018 domain-containing protein" evidence="1">
    <location>
        <begin position="19"/>
        <end position="404"/>
    </location>
</feature>
<dbReference type="PROSITE" id="PS51257">
    <property type="entry name" value="PROKAR_LIPOPROTEIN"/>
    <property type="match status" value="1"/>
</dbReference>
<gene>
    <name evidence="2" type="ORF">CCY01nite_12820</name>
</gene>
<keyword evidence="1" id="KW-0732">Signal</keyword>
<dbReference type="AlphaFoldDB" id="A0A512RH44"/>
<reference evidence="2 3" key="1">
    <citation type="submission" date="2019-07" db="EMBL/GenBank/DDBJ databases">
        <title>Whole genome shotgun sequence of Chitinophaga cymbidii NBRC 109752.</title>
        <authorList>
            <person name="Hosoyama A."/>
            <person name="Uohara A."/>
            <person name="Ohji S."/>
            <person name="Ichikawa N."/>
        </authorList>
    </citation>
    <scope>NUCLEOTIDE SEQUENCE [LARGE SCALE GENOMIC DNA]</scope>
    <source>
        <strain evidence="2 3">NBRC 109752</strain>
    </source>
</reference>
<dbReference type="EMBL" id="BKAU01000001">
    <property type="protein sequence ID" value="GEP95022.1"/>
    <property type="molecule type" value="Genomic_DNA"/>
</dbReference>
<evidence type="ECO:0000313" key="2">
    <source>
        <dbReference type="EMBL" id="GEP95022.1"/>
    </source>
</evidence>
<organism evidence="2 3">
    <name type="scientific">Chitinophaga cymbidii</name>
    <dbReference type="NCBI Taxonomy" id="1096750"/>
    <lineage>
        <taxon>Bacteria</taxon>
        <taxon>Pseudomonadati</taxon>
        <taxon>Bacteroidota</taxon>
        <taxon>Chitinophagia</taxon>
        <taxon>Chitinophagales</taxon>
        <taxon>Chitinophagaceae</taxon>
        <taxon>Chitinophaga</taxon>
    </lineage>
</organism>
<dbReference type="RefSeq" id="WP_146858929.1">
    <property type="nucleotide sequence ID" value="NZ_BKAU01000001.1"/>
</dbReference>
<comment type="caution">
    <text evidence="2">The sequence shown here is derived from an EMBL/GenBank/DDBJ whole genome shotgun (WGS) entry which is preliminary data.</text>
</comment>
<evidence type="ECO:0000313" key="3">
    <source>
        <dbReference type="Proteomes" id="UP000321436"/>
    </source>
</evidence>
<protein>
    <recommendedName>
        <fullName evidence="4">DUF5018 domain-containing protein</fullName>
    </recommendedName>
</protein>
<proteinExistence type="predicted"/>
<keyword evidence="3" id="KW-1185">Reference proteome</keyword>
<evidence type="ECO:0000256" key="1">
    <source>
        <dbReference type="SAM" id="SignalP"/>
    </source>
</evidence>
<dbReference type="OrthoDB" id="740620at2"/>
<feature type="signal peptide" evidence="1">
    <location>
        <begin position="1"/>
        <end position="18"/>
    </location>
</feature>
<dbReference type="Proteomes" id="UP000321436">
    <property type="component" value="Unassembled WGS sequence"/>
</dbReference>
<sequence length="404" mass="44000">MKNIPLKLLFFISVLTLAACNKEDDLVVQNDAFSAKVTQNAALPLTVTAKDQIRFDLVITTDSATALKAAVLHLDENELHSASASADNKIVVQYTYTLDKDEVGKSLIFRLVVSDEKGRSVNKDFTIYVQSAPADIRITIPEDAPAEILDNETADFNIAVTSENDIKYIKTFADGNEITSLTKETFTNPREDSYHFTYQPTAADADKTLAFLVEVMDVMGNIVKKEFTLTIKRSQAADFTAYFDVNLGAQRSVAHGPFFNAANGEVYATTGSASKSGDIDLVVFYSGSSRAYNITSPTLASVSEFIYTVAAYGDDAMVNWPTRNQTLIKKISISREEFDLAAASDIEAFYTGAAGAAEESSGGLADNNVMVFRTADSKYGLLYVKSRSANANTGHLTVDIKMQK</sequence>
<evidence type="ECO:0008006" key="4">
    <source>
        <dbReference type="Google" id="ProtNLM"/>
    </source>
</evidence>
<accession>A0A512RH44</accession>